<organism evidence="3 4">
    <name type="scientific">Pseudooceanicola sediminis</name>
    <dbReference type="NCBI Taxonomy" id="2211117"/>
    <lineage>
        <taxon>Bacteria</taxon>
        <taxon>Pseudomonadati</taxon>
        <taxon>Pseudomonadota</taxon>
        <taxon>Alphaproteobacteria</taxon>
        <taxon>Rhodobacterales</taxon>
        <taxon>Paracoccaceae</taxon>
        <taxon>Pseudooceanicola</taxon>
    </lineage>
</organism>
<dbReference type="Gene3D" id="1.20.1050.10">
    <property type="match status" value="1"/>
</dbReference>
<gene>
    <name evidence="3" type="ORF">DL237_12620</name>
</gene>
<sequence>MYNVIGCANNRTFRVIWMLEELGQPYQRTDAHPHDPMLRGHTPLGKLPVLVDQGESLTDSVAIMTYLCDRHGALTAPAGTIARARQDGITQQIVDELESVLWTSTRHTFILPEDQRVAAIKPSLRWEFLRNTAKLAERMQGPYLMGDAITLPDLLAVHCLNWAVAAKFPVEDPALLDYATRLRQRDAYKATLASEKAMMAAAAQPAD</sequence>
<accession>A0A399IZB2</accession>
<dbReference type="InterPro" id="IPR004045">
    <property type="entry name" value="Glutathione_S-Trfase_N"/>
</dbReference>
<keyword evidence="3" id="KW-0808">Transferase</keyword>
<dbReference type="InterPro" id="IPR010987">
    <property type="entry name" value="Glutathione-S-Trfase_C-like"/>
</dbReference>
<dbReference type="AlphaFoldDB" id="A0A399IZB2"/>
<evidence type="ECO:0000259" key="1">
    <source>
        <dbReference type="PROSITE" id="PS50404"/>
    </source>
</evidence>
<dbReference type="CDD" id="cd03046">
    <property type="entry name" value="GST_N_GTT1_like"/>
    <property type="match status" value="1"/>
</dbReference>
<proteinExistence type="predicted"/>
<dbReference type="PANTHER" id="PTHR44051:SF8">
    <property type="entry name" value="GLUTATHIONE S-TRANSFERASE GSTA"/>
    <property type="match status" value="1"/>
</dbReference>
<dbReference type="Pfam" id="PF13417">
    <property type="entry name" value="GST_N_3"/>
    <property type="match status" value="1"/>
</dbReference>
<evidence type="ECO:0000313" key="4">
    <source>
        <dbReference type="Proteomes" id="UP000265848"/>
    </source>
</evidence>
<dbReference type="PROSITE" id="PS50404">
    <property type="entry name" value="GST_NTER"/>
    <property type="match status" value="1"/>
</dbReference>
<dbReference type="InterPro" id="IPR040079">
    <property type="entry name" value="Glutathione_S-Trfase"/>
</dbReference>
<comment type="caution">
    <text evidence="3">The sequence shown here is derived from an EMBL/GenBank/DDBJ whole genome shotgun (WGS) entry which is preliminary data.</text>
</comment>
<dbReference type="SUPFAM" id="SSF52833">
    <property type="entry name" value="Thioredoxin-like"/>
    <property type="match status" value="1"/>
</dbReference>
<dbReference type="GO" id="GO:0016740">
    <property type="term" value="F:transferase activity"/>
    <property type="evidence" value="ECO:0007669"/>
    <property type="project" value="UniProtKB-KW"/>
</dbReference>
<feature type="domain" description="GST C-terminal" evidence="2">
    <location>
        <begin position="79"/>
        <end position="207"/>
    </location>
</feature>
<reference evidence="3 4" key="1">
    <citation type="submission" date="2018-08" db="EMBL/GenBank/DDBJ databases">
        <title>Pseudooceanicola sediminis CY03 in the family Rhodobacteracea.</title>
        <authorList>
            <person name="Zhang Y.-J."/>
        </authorList>
    </citation>
    <scope>NUCLEOTIDE SEQUENCE [LARGE SCALE GENOMIC DNA]</scope>
    <source>
        <strain evidence="3 4">CY03</strain>
    </source>
</reference>
<dbReference type="Gene3D" id="3.40.30.10">
    <property type="entry name" value="Glutaredoxin"/>
    <property type="match status" value="1"/>
</dbReference>
<dbReference type="InterPro" id="IPR036282">
    <property type="entry name" value="Glutathione-S-Trfase_C_sf"/>
</dbReference>
<dbReference type="OrthoDB" id="9810080at2"/>
<dbReference type="Proteomes" id="UP000265848">
    <property type="component" value="Unassembled WGS sequence"/>
</dbReference>
<evidence type="ECO:0000313" key="3">
    <source>
        <dbReference type="EMBL" id="RII38350.1"/>
    </source>
</evidence>
<evidence type="ECO:0000259" key="2">
    <source>
        <dbReference type="PROSITE" id="PS50405"/>
    </source>
</evidence>
<feature type="domain" description="GST N-terminal" evidence="1">
    <location>
        <begin position="1"/>
        <end position="75"/>
    </location>
</feature>
<name>A0A399IZB2_9RHOB</name>
<dbReference type="PANTHER" id="PTHR44051">
    <property type="entry name" value="GLUTATHIONE S-TRANSFERASE-RELATED"/>
    <property type="match status" value="1"/>
</dbReference>
<keyword evidence="4" id="KW-1185">Reference proteome</keyword>
<dbReference type="SUPFAM" id="SSF47616">
    <property type="entry name" value="GST C-terminal domain-like"/>
    <property type="match status" value="1"/>
</dbReference>
<dbReference type="PROSITE" id="PS50405">
    <property type="entry name" value="GST_CTER"/>
    <property type="match status" value="1"/>
</dbReference>
<dbReference type="InterPro" id="IPR036249">
    <property type="entry name" value="Thioredoxin-like_sf"/>
</dbReference>
<dbReference type="SFLD" id="SFLDS00019">
    <property type="entry name" value="Glutathione_Transferase_(cytos"/>
    <property type="match status" value="1"/>
</dbReference>
<dbReference type="RefSeq" id="WP_119399423.1">
    <property type="nucleotide sequence ID" value="NZ_QWJJ01000010.1"/>
</dbReference>
<protein>
    <submittedName>
        <fullName evidence="3">Glutathione S-transferase family protein</fullName>
    </submittedName>
</protein>
<dbReference type="EMBL" id="QWJJ01000010">
    <property type="protein sequence ID" value="RII38350.1"/>
    <property type="molecule type" value="Genomic_DNA"/>
</dbReference>